<evidence type="ECO:0000256" key="1">
    <source>
        <dbReference type="SAM" id="MobiDB-lite"/>
    </source>
</evidence>
<accession>A0A2K1LB39</accession>
<reference evidence="3" key="3">
    <citation type="submission" date="2020-12" db="UniProtKB">
        <authorList>
            <consortium name="EnsemblPlants"/>
        </authorList>
    </citation>
    <scope>IDENTIFICATION</scope>
</reference>
<dbReference type="Proteomes" id="UP000006727">
    <property type="component" value="Chromosome 1"/>
</dbReference>
<feature type="compositionally biased region" description="Basic residues" evidence="1">
    <location>
        <begin position="33"/>
        <end position="44"/>
    </location>
</feature>
<dbReference type="EMBL" id="ABEU02000001">
    <property type="protein sequence ID" value="PNR63248.1"/>
    <property type="molecule type" value="Genomic_DNA"/>
</dbReference>
<protein>
    <submittedName>
        <fullName evidence="2 3">Uncharacterized protein</fullName>
    </submittedName>
</protein>
<dbReference type="AlphaFoldDB" id="A0A2K1LB39"/>
<organism evidence="2">
    <name type="scientific">Physcomitrium patens</name>
    <name type="common">Spreading-leaved earth moss</name>
    <name type="synonym">Physcomitrella patens</name>
    <dbReference type="NCBI Taxonomy" id="3218"/>
    <lineage>
        <taxon>Eukaryota</taxon>
        <taxon>Viridiplantae</taxon>
        <taxon>Streptophyta</taxon>
        <taxon>Embryophyta</taxon>
        <taxon>Bryophyta</taxon>
        <taxon>Bryophytina</taxon>
        <taxon>Bryopsida</taxon>
        <taxon>Funariidae</taxon>
        <taxon>Funariales</taxon>
        <taxon>Funariaceae</taxon>
        <taxon>Physcomitrium</taxon>
    </lineage>
</organism>
<feature type="compositionally biased region" description="Basic and acidic residues" evidence="1">
    <location>
        <begin position="58"/>
        <end position="77"/>
    </location>
</feature>
<dbReference type="InParanoid" id="A0A2K1LB39"/>
<dbReference type="Gramene" id="Pp3c1_36071V3.1">
    <property type="protein sequence ID" value="PAC:32971869.CDS.1"/>
    <property type="gene ID" value="Pp3c1_36071"/>
</dbReference>
<evidence type="ECO:0000313" key="4">
    <source>
        <dbReference type="Proteomes" id="UP000006727"/>
    </source>
</evidence>
<dbReference type="EnsemblPlants" id="Pp3c1_36071V3.1">
    <property type="protein sequence ID" value="PAC:32971869.CDS.1"/>
    <property type="gene ID" value="Pp3c1_36071"/>
</dbReference>
<keyword evidence="4" id="KW-1185">Reference proteome</keyword>
<reference evidence="2 4" key="2">
    <citation type="journal article" date="2018" name="Plant J.">
        <title>The Physcomitrella patens chromosome-scale assembly reveals moss genome structure and evolution.</title>
        <authorList>
            <person name="Lang D."/>
            <person name="Ullrich K.K."/>
            <person name="Murat F."/>
            <person name="Fuchs J."/>
            <person name="Jenkins J."/>
            <person name="Haas F.B."/>
            <person name="Piednoel M."/>
            <person name="Gundlach H."/>
            <person name="Van Bel M."/>
            <person name="Meyberg R."/>
            <person name="Vives C."/>
            <person name="Morata J."/>
            <person name="Symeonidi A."/>
            <person name="Hiss M."/>
            <person name="Muchero W."/>
            <person name="Kamisugi Y."/>
            <person name="Saleh O."/>
            <person name="Blanc G."/>
            <person name="Decker E.L."/>
            <person name="van Gessel N."/>
            <person name="Grimwood J."/>
            <person name="Hayes R.D."/>
            <person name="Graham S.W."/>
            <person name="Gunter L.E."/>
            <person name="McDaniel S.F."/>
            <person name="Hoernstein S.N.W."/>
            <person name="Larsson A."/>
            <person name="Li F.W."/>
            <person name="Perroud P.F."/>
            <person name="Phillips J."/>
            <person name="Ranjan P."/>
            <person name="Rokshar D.S."/>
            <person name="Rothfels C.J."/>
            <person name="Schneider L."/>
            <person name="Shu S."/>
            <person name="Stevenson D.W."/>
            <person name="Thummler F."/>
            <person name="Tillich M."/>
            <person name="Villarreal Aguilar J.C."/>
            <person name="Widiez T."/>
            <person name="Wong G.K."/>
            <person name="Wymore A."/>
            <person name="Zhang Y."/>
            <person name="Zimmer A.D."/>
            <person name="Quatrano R.S."/>
            <person name="Mayer K.F.X."/>
            <person name="Goodstein D."/>
            <person name="Casacuberta J.M."/>
            <person name="Vandepoele K."/>
            <person name="Reski R."/>
            <person name="Cuming A.C."/>
            <person name="Tuskan G.A."/>
            <person name="Maumus F."/>
            <person name="Salse J."/>
            <person name="Schmutz J."/>
            <person name="Rensing S.A."/>
        </authorList>
    </citation>
    <scope>NUCLEOTIDE SEQUENCE [LARGE SCALE GENOMIC DNA]</scope>
    <source>
        <strain evidence="3 4">cv. Gransden 2004</strain>
    </source>
</reference>
<sequence>MTVISPLASRVYRLCLAISPAHSEPTDPLISHPRNRSAKFKSRRGSSPTLRRPVQRRVGNEKNERFTTFRTIEEENS</sequence>
<name>A0A2K1LB39_PHYPA</name>
<gene>
    <name evidence="2" type="ORF">PHYPA_001673</name>
</gene>
<evidence type="ECO:0000313" key="2">
    <source>
        <dbReference type="EMBL" id="PNR63248.1"/>
    </source>
</evidence>
<feature type="region of interest" description="Disordered" evidence="1">
    <location>
        <begin position="22"/>
        <end position="77"/>
    </location>
</feature>
<evidence type="ECO:0000313" key="3">
    <source>
        <dbReference type="EnsemblPlants" id="PAC:32971869.CDS.1"/>
    </source>
</evidence>
<proteinExistence type="predicted"/>
<reference evidence="2 4" key="1">
    <citation type="journal article" date="2008" name="Science">
        <title>The Physcomitrella genome reveals evolutionary insights into the conquest of land by plants.</title>
        <authorList>
            <person name="Rensing S."/>
            <person name="Lang D."/>
            <person name="Zimmer A."/>
            <person name="Terry A."/>
            <person name="Salamov A."/>
            <person name="Shapiro H."/>
            <person name="Nishiyama T."/>
            <person name="Perroud P.-F."/>
            <person name="Lindquist E."/>
            <person name="Kamisugi Y."/>
            <person name="Tanahashi T."/>
            <person name="Sakakibara K."/>
            <person name="Fujita T."/>
            <person name="Oishi K."/>
            <person name="Shin-I T."/>
            <person name="Kuroki Y."/>
            <person name="Toyoda A."/>
            <person name="Suzuki Y."/>
            <person name="Hashimoto A."/>
            <person name="Yamaguchi K."/>
            <person name="Sugano A."/>
            <person name="Kohara Y."/>
            <person name="Fujiyama A."/>
            <person name="Anterola A."/>
            <person name="Aoki S."/>
            <person name="Ashton N."/>
            <person name="Barbazuk W.B."/>
            <person name="Barker E."/>
            <person name="Bennetzen J."/>
            <person name="Bezanilla M."/>
            <person name="Blankenship R."/>
            <person name="Cho S.H."/>
            <person name="Dutcher S."/>
            <person name="Estelle M."/>
            <person name="Fawcett J.A."/>
            <person name="Gundlach H."/>
            <person name="Hanada K."/>
            <person name="Heyl A."/>
            <person name="Hicks K.A."/>
            <person name="Hugh J."/>
            <person name="Lohr M."/>
            <person name="Mayer K."/>
            <person name="Melkozernov A."/>
            <person name="Murata T."/>
            <person name="Nelson D."/>
            <person name="Pils B."/>
            <person name="Prigge M."/>
            <person name="Reiss B."/>
            <person name="Renner T."/>
            <person name="Rombauts S."/>
            <person name="Rushton P."/>
            <person name="Sanderfoot A."/>
            <person name="Schween G."/>
            <person name="Shiu S.-H."/>
            <person name="Stueber K."/>
            <person name="Theodoulou F.L."/>
            <person name="Tu H."/>
            <person name="Van de Peer Y."/>
            <person name="Verrier P.J."/>
            <person name="Waters E."/>
            <person name="Wood A."/>
            <person name="Yang L."/>
            <person name="Cove D."/>
            <person name="Cuming A."/>
            <person name="Hasebe M."/>
            <person name="Lucas S."/>
            <person name="Mishler D.B."/>
            <person name="Reski R."/>
            <person name="Grigoriev I."/>
            <person name="Quatrano R.S."/>
            <person name="Boore J.L."/>
        </authorList>
    </citation>
    <scope>NUCLEOTIDE SEQUENCE [LARGE SCALE GENOMIC DNA]</scope>
    <source>
        <strain evidence="3 4">cv. Gransden 2004</strain>
    </source>
</reference>